<dbReference type="EMBL" id="DF977476">
    <property type="protein sequence ID" value="GAW26422.1"/>
    <property type="molecule type" value="Genomic_DNA"/>
</dbReference>
<keyword evidence="2" id="KW-1185">Reference proteome</keyword>
<sequence length="68" mass="7720">MRYLESTRARQTMPPTLSRLPHVSPWFTDLWNTNKIVRPSLADPQGWDLVEGEADKEGHAAAALDFVK</sequence>
<dbReference type="AlphaFoldDB" id="A0A1S8A8X2"/>
<evidence type="ECO:0000313" key="1">
    <source>
        <dbReference type="EMBL" id="GAW26422.1"/>
    </source>
</evidence>
<name>A0A1S8A8X2_ROSNE</name>
<organism evidence="1">
    <name type="scientific">Rosellinia necatrix</name>
    <name type="common">White root-rot fungus</name>
    <dbReference type="NCBI Taxonomy" id="77044"/>
    <lineage>
        <taxon>Eukaryota</taxon>
        <taxon>Fungi</taxon>
        <taxon>Dikarya</taxon>
        <taxon>Ascomycota</taxon>
        <taxon>Pezizomycotina</taxon>
        <taxon>Sordariomycetes</taxon>
        <taxon>Xylariomycetidae</taxon>
        <taxon>Xylariales</taxon>
        <taxon>Xylariaceae</taxon>
        <taxon>Rosellinia</taxon>
    </lineage>
</organism>
<proteinExistence type="predicted"/>
<evidence type="ECO:0000313" key="2">
    <source>
        <dbReference type="Proteomes" id="UP000054516"/>
    </source>
</evidence>
<accession>A0A1S8A8X2</accession>
<protein>
    <submittedName>
        <fullName evidence="1">Uncharacterized protein</fullName>
    </submittedName>
</protein>
<gene>
    <name evidence="1" type="ORF">SAMD00023353_3100700</name>
</gene>
<dbReference type="Proteomes" id="UP000054516">
    <property type="component" value="Unassembled WGS sequence"/>
</dbReference>
<reference evidence="1" key="1">
    <citation type="submission" date="2016-03" db="EMBL/GenBank/DDBJ databases">
        <title>Draft genome sequence of Rosellinia necatrix.</title>
        <authorList>
            <person name="Kanematsu S."/>
        </authorList>
    </citation>
    <scope>NUCLEOTIDE SEQUENCE [LARGE SCALE GENOMIC DNA]</scope>
    <source>
        <strain evidence="1">W97</strain>
    </source>
</reference>